<organism evidence="4">
    <name type="scientific">Zea mays</name>
    <name type="common">Maize</name>
    <dbReference type="NCBI Taxonomy" id="4577"/>
    <lineage>
        <taxon>Eukaryota</taxon>
        <taxon>Viridiplantae</taxon>
        <taxon>Streptophyta</taxon>
        <taxon>Embryophyta</taxon>
        <taxon>Tracheophyta</taxon>
        <taxon>Spermatophyta</taxon>
        <taxon>Magnoliopsida</taxon>
        <taxon>Liliopsida</taxon>
        <taxon>Poales</taxon>
        <taxon>Poaceae</taxon>
        <taxon>PACMAD clade</taxon>
        <taxon>Panicoideae</taxon>
        <taxon>Andropogonodae</taxon>
        <taxon>Andropogoneae</taxon>
        <taxon>Tripsacinae</taxon>
        <taxon>Zea</taxon>
    </lineage>
</organism>
<evidence type="ECO:0000256" key="2">
    <source>
        <dbReference type="ARBA" id="ARBA00023306"/>
    </source>
</evidence>
<dbReference type="Proteomes" id="UP000251960">
    <property type="component" value="Chromosome 4"/>
</dbReference>
<dbReference type="EMBL" id="NCVQ01000005">
    <property type="protein sequence ID" value="PWZ25411.1"/>
    <property type="molecule type" value="Genomic_DNA"/>
</dbReference>
<evidence type="ECO:0000256" key="1">
    <source>
        <dbReference type="ARBA" id="ARBA00022618"/>
    </source>
</evidence>
<evidence type="ECO:0000313" key="4">
    <source>
        <dbReference type="EMBL" id="PWZ25411.1"/>
    </source>
</evidence>
<feature type="non-terminal residue" evidence="4">
    <location>
        <position position="1"/>
    </location>
</feature>
<accession>A0A3L6EZE4</accession>
<dbReference type="InterPro" id="IPR036915">
    <property type="entry name" value="Cyclin-like_sf"/>
</dbReference>
<dbReference type="GO" id="GO:0051301">
    <property type="term" value="P:cell division"/>
    <property type="evidence" value="ECO:0007669"/>
    <property type="project" value="UniProtKB-KW"/>
</dbReference>
<dbReference type="InterPro" id="IPR006671">
    <property type="entry name" value="Cyclin_N"/>
</dbReference>
<name>A0A3L6EZE4_MAIZE</name>
<dbReference type="Pfam" id="PF00134">
    <property type="entry name" value="Cyclin_N"/>
    <property type="match status" value="1"/>
</dbReference>
<keyword evidence="1" id="KW-0132">Cell division</keyword>
<comment type="caution">
    <text evidence="4">The sequence shown here is derived from an EMBL/GenBank/DDBJ whole genome shotgun (WGS) entry which is preliminary data.</text>
</comment>
<proteinExistence type="predicted"/>
<reference evidence="4" key="1">
    <citation type="journal article" date="2018" name="Nat. Genet.">
        <title>Extensive intraspecific gene order and gene structural variations between Mo17 and other maize genomes.</title>
        <authorList>
            <person name="Sun S."/>
            <person name="Zhou Y."/>
            <person name="Chen J."/>
            <person name="Shi J."/>
            <person name="Zhao H."/>
            <person name="Zhao H."/>
            <person name="Song W."/>
            <person name="Zhang M."/>
            <person name="Cui Y."/>
            <person name="Dong X."/>
            <person name="Liu H."/>
            <person name="Ma X."/>
            <person name="Jiao Y."/>
            <person name="Wang B."/>
            <person name="Wei X."/>
            <person name="Stein J.C."/>
            <person name="Glaubitz J.C."/>
            <person name="Lu F."/>
            <person name="Yu G."/>
            <person name="Liang C."/>
            <person name="Fengler K."/>
            <person name="Li B."/>
            <person name="Rafalski A."/>
            <person name="Schnable P.S."/>
            <person name="Ware D.H."/>
            <person name="Buckler E.S."/>
            <person name="Lai J."/>
        </authorList>
    </citation>
    <scope>NUCLEOTIDE SEQUENCE [LARGE SCALE GENOMIC DNA]</scope>
    <source>
        <tissue evidence="4">Seedling</tissue>
    </source>
</reference>
<dbReference type="SUPFAM" id="SSF47954">
    <property type="entry name" value="Cyclin-like"/>
    <property type="match status" value="1"/>
</dbReference>
<dbReference type="InterPro" id="IPR039361">
    <property type="entry name" value="Cyclin"/>
</dbReference>
<feature type="domain" description="Cyclin N-terminal" evidence="3">
    <location>
        <begin position="35"/>
        <end position="169"/>
    </location>
</feature>
<gene>
    <name evidence="4" type="primary">CYCD4-2_3</name>
    <name evidence="4" type="ORF">Zm00014a_028517</name>
</gene>
<sequence length="215" mass="25569">IKELEATERRRGRWPGYGDDFGVDLFLPQSEECMSGLVEREREHMPRACYGERLRGGGLCIHREAIDWIWKAYTHYSFHPLTAYLAVNYLNRFLSLFECMSYRNKDWMTQLLSVACVLHFRFRWLPRWRKSPSCNLWTFRWVGDACYVFEAKTVHRMELLVLTTLNWRMKVVTPFSYMDYFLNKLNGGNTAPRNWLSQSAELILCAARGMQKQRT</sequence>
<dbReference type="AlphaFoldDB" id="A0A3L6EZE4"/>
<evidence type="ECO:0000259" key="3">
    <source>
        <dbReference type="Pfam" id="PF00134"/>
    </source>
</evidence>
<dbReference type="PANTHER" id="PTHR10177">
    <property type="entry name" value="CYCLINS"/>
    <property type="match status" value="1"/>
</dbReference>
<protein>
    <submittedName>
        <fullName evidence="4">Cyclin-D4-2</fullName>
    </submittedName>
</protein>
<dbReference type="ExpressionAtlas" id="A0A3L6EZE4">
    <property type="expression patterns" value="baseline and differential"/>
</dbReference>
<dbReference type="Gene3D" id="1.10.472.10">
    <property type="entry name" value="Cyclin-like"/>
    <property type="match status" value="1"/>
</dbReference>
<keyword evidence="2" id="KW-0131">Cell cycle</keyword>